<gene>
    <name evidence="24" type="ORF">SNR37_004069</name>
</gene>
<keyword evidence="10" id="KW-0808">Transferase</keyword>
<dbReference type="InterPro" id="IPR033480">
    <property type="entry name" value="sCache_2"/>
</dbReference>
<comment type="cofactor">
    <cofactor evidence="2">
        <name>[4Fe-4S] cluster</name>
        <dbReference type="ChEBI" id="CHEBI:49883"/>
    </cofactor>
</comment>
<evidence type="ECO:0000313" key="25">
    <source>
        <dbReference type="Proteomes" id="UP001310248"/>
    </source>
</evidence>
<dbReference type="InterPro" id="IPR017171">
    <property type="entry name" value="Sig_transdc_His_kinase_MctS"/>
</dbReference>
<evidence type="ECO:0000256" key="3">
    <source>
        <dbReference type="ARBA" id="ARBA00004496"/>
    </source>
</evidence>
<evidence type="ECO:0000256" key="15">
    <source>
        <dbReference type="ARBA" id="ARBA00023012"/>
    </source>
</evidence>
<keyword evidence="15" id="KW-0902">Two-component regulatory system</keyword>
<evidence type="ECO:0000256" key="8">
    <source>
        <dbReference type="ARBA" id="ARBA00022485"/>
    </source>
</evidence>
<dbReference type="Pfam" id="PF02518">
    <property type="entry name" value="HATPase_c"/>
    <property type="match status" value="1"/>
</dbReference>
<keyword evidence="16" id="KW-0479">Metal-binding</keyword>
<dbReference type="InterPro" id="IPR011712">
    <property type="entry name" value="Sig_transdc_His_kin_sub3_dim/P"/>
</dbReference>
<dbReference type="PRINTS" id="PR00344">
    <property type="entry name" value="BCTRLSENSOR"/>
</dbReference>
<keyword evidence="20" id="KW-0175">Coiled coil</keyword>
<dbReference type="PANTHER" id="PTHR24421">
    <property type="entry name" value="NITRATE/NITRITE SENSOR PROTEIN NARX-RELATED"/>
    <property type="match status" value="1"/>
</dbReference>
<evidence type="ECO:0000256" key="17">
    <source>
        <dbReference type="ARBA" id="ARBA00023136"/>
    </source>
</evidence>
<keyword evidence="12" id="KW-0418">Kinase</keyword>
<evidence type="ECO:0000256" key="14">
    <source>
        <dbReference type="ARBA" id="ARBA00023004"/>
    </source>
</evidence>
<feature type="domain" description="Histidine kinase/HSP90-like ATPase" evidence="22">
    <location>
        <begin position="355"/>
        <end position="463"/>
    </location>
</feature>
<dbReference type="InterPro" id="IPR050482">
    <property type="entry name" value="Sensor_HK_TwoCompSys"/>
</dbReference>
<feature type="coiled-coil region" evidence="20">
    <location>
        <begin position="230"/>
        <end position="265"/>
    </location>
</feature>
<evidence type="ECO:0000256" key="12">
    <source>
        <dbReference type="ARBA" id="ARBA00022777"/>
    </source>
</evidence>
<dbReference type="PIRSF" id="PIRSF037314">
    <property type="entry name" value="STHK_MctS"/>
    <property type="match status" value="1"/>
</dbReference>
<evidence type="ECO:0000256" key="5">
    <source>
        <dbReference type="ARBA" id="ARBA00012438"/>
    </source>
</evidence>
<dbReference type="EMBL" id="JAYDYW010000009">
    <property type="protein sequence ID" value="MEE1674626.1"/>
    <property type="molecule type" value="Genomic_DNA"/>
</dbReference>
<dbReference type="SMART" id="SM01049">
    <property type="entry name" value="Cache_2"/>
    <property type="match status" value="1"/>
</dbReference>
<evidence type="ECO:0000256" key="20">
    <source>
        <dbReference type="SAM" id="Coils"/>
    </source>
</evidence>
<comment type="function">
    <text evidence="18">Member of the two-component regulatory system NreB/NreC involved in the control of dissimilatory nitrate/nitrite reduction in response to oxygen. NreB functions as a direct oxygen sensor histidine kinase which is autophosphorylated, in the absence of oxygen, probably at the conserved histidine residue, and transfers its phosphate group probably to a conserved aspartate residue of NreC. NreB/NreC activates the expression of the nitrate (narGHJI) and nitrite (nir) reductase operons, as well as the putative nitrate transporter gene narT.</text>
</comment>
<evidence type="ECO:0000256" key="1">
    <source>
        <dbReference type="ARBA" id="ARBA00000085"/>
    </source>
</evidence>
<evidence type="ECO:0000256" key="2">
    <source>
        <dbReference type="ARBA" id="ARBA00001966"/>
    </source>
</evidence>
<comment type="subcellular location">
    <subcellularLocation>
        <location evidence="4">Cell membrane</location>
        <topology evidence="4">Multi-pass membrane protein</topology>
    </subcellularLocation>
    <subcellularLocation>
        <location evidence="3">Cytoplasm</location>
    </subcellularLocation>
</comment>
<comment type="caution">
    <text evidence="24">The sequence shown here is derived from an EMBL/GenBank/DDBJ whole genome shotgun (WGS) entry which is preliminary data.</text>
</comment>
<accession>A0ABU7G5M1</accession>
<dbReference type="EC" id="2.7.13.3" evidence="5"/>
<feature type="transmembrane region" description="Helical" evidence="21">
    <location>
        <begin position="204"/>
        <end position="227"/>
    </location>
</feature>
<dbReference type="SMART" id="SM00387">
    <property type="entry name" value="HATPase_c"/>
    <property type="match status" value="1"/>
</dbReference>
<dbReference type="InterPro" id="IPR004358">
    <property type="entry name" value="Sig_transdc_His_kin-like_C"/>
</dbReference>
<dbReference type="SUPFAM" id="SSF55874">
    <property type="entry name" value="ATPase domain of HSP90 chaperone/DNA topoisomerase II/histidine kinase"/>
    <property type="match status" value="1"/>
</dbReference>
<dbReference type="Proteomes" id="UP001310248">
    <property type="component" value="Unassembled WGS sequence"/>
</dbReference>
<organism evidence="24 25">
    <name type="scientific">Agarivorans aestuarii</name>
    <dbReference type="NCBI Taxonomy" id="1563703"/>
    <lineage>
        <taxon>Bacteria</taxon>
        <taxon>Pseudomonadati</taxon>
        <taxon>Pseudomonadota</taxon>
        <taxon>Gammaproteobacteria</taxon>
        <taxon>Alteromonadales</taxon>
        <taxon>Alteromonadaceae</taxon>
        <taxon>Agarivorans</taxon>
    </lineage>
</organism>
<keyword evidence="16" id="KW-0411">Iron-sulfur</keyword>
<dbReference type="Gene3D" id="3.30.450.20">
    <property type="entry name" value="PAS domain"/>
    <property type="match status" value="1"/>
</dbReference>
<dbReference type="RefSeq" id="WP_329775705.1">
    <property type="nucleotide sequence ID" value="NZ_JAYDYW010000009.1"/>
</dbReference>
<evidence type="ECO:0000256" key="16">
    <source>
        <dbReference type="ARBA" id="ARBA00023014"/>
    </source>
</evidence>
<evidence type="ECO:0000256" key="13">
    <source>
        <dbReference type="ARBA" id="ARBA00022989"/>
    </source>
</evidence>
<evidence type="ECO:0000256" key="18">
    <source>
        <dbReference type="ARBA" id="ARBA00024827"/>
    </source>
</evidence>
<protein>
    <recommendedName>
        <fullName evidence="6">Oxygen sensor histidine kinase NreB</fullName>
        <ecNumber evidence="5">2.7.13.3</ecNumber>
    </recommendedName>
    <alternativeName>
        <fullName evidence="19">Nitrogen regulation protein B</fullName>
    </alternativeName>
</protein>
<evidence type="ECO:0000256" key="11">
    <source>
        <dbReference type="ARBA" id="ARBA00022692"/>
    </source>
</evidence>
<dbReference type="PANTHER" id="PTHR24421:SF59">
    <property type="entry name" value="OXYGEN SENSOR HISTIDINE KINASE NREB"/>
    <property type="match status" value="1"/>
</dbReference>
<dbReference type="Gene3D" id="1.20.5.1930">
    <property type="match status" value="1"/>
</dbReference>
<reference evidence="25" key="1">
    <citation type="submission" date="2023-07" db="EMBL/GenBank/DDBJ databases">
        <title>Draft genome sequence of Agarivorans aestuarii strain ZMCS4, a CAZymes producing bacteria isolated from the marine brown algae Clodostephus spongiosus.</title>
        <authorList>
            <person name="Lorente B."/>
            <person name="Cabral C."/>
            <person name="Frias J."/>
            <person name="Faria J."/>
            <person name="Toubarro D."/>
        </authorList>
    </citation>
    <scope>NUCLEOTIDE SEQUENCE [LARGE SCALE GENOMIC DNA]</scope>
    <source>
        <strain evidence="25">ZMCS4</strain>
    </source>
</reference>
<sequence>MWSLKFKIILLSIVPLLCVTALIATLVFKQSSILTEQQLALIKENIMRSKTLELQNHIDQAFASIRDIYEPASADDEQAKQQVRELLNRLRFAEDGYFFAYTLKGVNLVHPIQPELVGENLWNFKDSEGTYLIQDLIAQAKAGGGFSNYLWEKPSTGKRTKKLGYVVMLDKWQWMFGTGVYLDDVDVELAKLEAQTQDNINRTFIWLFIITTISGILIAFLGASLNISEHKLADKKLKELTQRIIDSQEQERQRVSRELHDGINQLLVSIKYRLESATECNSTPSSVSDSLNQGLHTINEAIGEIRRISKDLRPSVLDDLGLAAALGGFCQEFEHRTGIDVFLECDIDNLNLPSTVETTFYRITQEALQNVEKHAQADTVDIVLSQQARLLVMKIRDNGTGFVMGKKVRRHSIKELTRRPELASSGLGLRNIFERIAHIDGQVDVDSKLGEGTLITIKVPLHEVEKTIPNAIQEQTV</sequence>
<dbReference type="CDD" id="cd16917">
    <property type="entry name" value="HATPase_UhpB-NarQ-NarX-like"/>
    <property type="match status" value="1"/>
</dbReference>
<keyword evidence="25" id="KW-1185">Reference proteome</keyword>
<dbReference type="Gene3D" id="3.30.565.10">
    <property type="entry name" value="Histidine kinase-like ATPase, C-terminal domain"/>
    <property type="match status" value="1"/>
</dbReference>
<dbReference type="Pfam" id="PF17200">
    <property type="entry name" value="sCache_2"/>
    <property type="match status" value="1"/>
</dbReference>
<evidence type="ECO:0000256" key="6">
    <source>
        <dbReference type="ARBA" id="ARBA00017322"/>
    </source>
</evidence>
<evidence type="ECO:0000256" key="10">
    <source>
        <dbReference type="ARBA" id="ARBA00022679"/>
    </source>
</evidence>
<dbReference type="InterPro" id="IPR036890">
    <property type="entry name" value="HATPase_C_sf"/>
</dbReference>
<evidence type="ECO:0000256" key="4">
    <source>
        <dbReference type="ARBA" id="ARBA00004651"/>
    </source>
</evidence>
<keyword evidence="8" id="KW-0004">4Fe-4S</keyword>
<keyword evidence="17 21" id="KW-0472">Membrane</keyword>
<evidence type="ECO:0000256" key="7">
    <source>
        <dbReference type="ARBA" id="ARBA00022475"/>
    </source>
</evidence>
<dbReference type="Pfam" id="PF07730">
    <property type="entry name" value="HisKA_3"/>
    <property type="match status" value="1"/>
</dbReference>
<evidence type="ECO:0000256" key="21">
    <source>
        <dbReference type="SAM" id="Phobius"/>
    </source>
</evidence>
<evidence type="ECO:0000256" key="9">
    <source>
        <dbReference type="ARBA" id="ARBA00022490"/>
    </source>
</evidence>
<keyword evidence="11 21" id="KW-0812">Transmembrane</keyword>
<evidence type="ECO:0000259" key="22">
    <source>
        <dbReference type="SMART" id="SM00387"/>
    </source>
</evidence>
<keyword evidence="9" id="KW-0963">Cytoplasm</keyword>
<keyword evidence="7" id="KW-1003">Cell membrane</keyword>
<comment type="catalytic activity">
    <reaction evidence="1">
        <text>ATP + protein L-histidine = ADP + protein N-phospho-L-histidine.</text>
        <dbReference type="EC" id="2.7.13.3"/>
    </reaction>
</comment>
<evidence type="ECO:0000313" key="24">
    <source>
        <dbReference type="EMBL" id="MEE1674626.1"/>
    </source>
</evidence>
<dbReference type="InterPro" id="IPR003594">
    <property type="entry name" value="HATPase_dom"/>
</dbReference>
<feature type="domain" description="Single Cache" evidence="23">
    <location>
        <begin position="43"/>
        <end position="134"/>
    </location>
</feature>
<keyword evidence="13 21" id="KW-1133">Transmembrane helix</keyword>
<keyword evidence="14" id="KW-0408">Iron</keyword>
<evidence type="ECO:0000256" key="19">
    <source>
        <dbReference type="ARBA" id="ARBA00030800"/>
    </source>
</evidence>
<evidence type="ECO:0000259" key="23">
    <source>
        <dbReference type="SMART" id="SM01049"/>
    </source>
</evidence>
<name>A0ABU7G5M1_9ALTE</name>
<proteinExistence type="predicted"/>